<feature type="domain" description="Glycosyltransferase 2-like" evidence="1">
    <location>
        <begin position="7"/>
        <end position="135"/>
    </location>
</feature>
<dbReference type="Proteomes" id="UP000481327">
    <property type="component" value="Unassembled WGS sequence"/>
</dbReference>
<name>A0A7C9KXP1_9SPHN</name>
<protein>
    <submittedName>
        <fullName evidence="2">Glycosyltransferase</fullName>
    </submittedName>
</protein>
<dbReference type="Pfam" id="PF00535">
    <property type="entry name" value="Glycos_transf_2"/>
    <property type="match status" value="1"/>
</dbReference>
<comment type="caution">
    <text evidence="2">The sequence shown here is derived from an EMBL/GenBank/DDBJ whole genome shotgun (WGS) entry which is preliminary data.</text>
</comment>
<dbReference type="CDD" id="cd00761">
    <property type="entry name" value="Glyco_tranf_GTA_type"/>
    <property type="match status" value="1"/>
</dbReference>
<dbReference type="PANTHER" id="PTHR43685">
    <property type="entry name" value="GLYCOSYLTRANSFERASE"/>
    <property type="match status" value="1"/>
</dbReference>
<dbReference type="GO" id="GO:0016740">
    <property type="term" value="F:transferase activity"/>
    <property type="evidence" value="ECO:0007669"/>
    <property type="project" value="UniProtKB-KW"/>
</dbReference>
<dbReference type="InterPro" id="IPR001173">
    <property type="entry name" value="Glyco_trans_2-like"/>
</dbReference>
<dbReference type="EMBL" id="WIOL01000002">
    <property type="protein sequence ID" value="MQT17246.1"/>
    <property type="molecule type" value="Genomic_DNA"/>
</dbReference>
<evidence type="ECO:0000313" key="2">
    <source>
        <dbReference type="EMBL" id="MQT17246.1"/>
    </source>
</evidence>
<keyword evidence="3" id="KW-1185">Reference proteome</keyword>
<dbReference type="PANTHER" id="PTHR43685:SF3">
    <property type="entry name" value="SLR2126 PROTEIN"/>
    <property type="match status" value="1"/>
</dbReference>
<evidence type="ECO:0000259" key="1">
    <source>
        <dbReference type="Pfam" id="PF00535"/>
    </source>
</evidence>
<keyword evidence="2" id="KW-0808">Transferase</keyword>
<reference evidence="2 3" key="1">
    <citation type="submission" date="2019-09" db="EMBL/GenBank/DDBJ databases">
        <title>Polymorphobacter sp. isolated from a lake in China.</title>
        <authorList>
            <person name="Liu Z."/>
        </authorList>
    </citation>
    <scope>NUCLEOTIDE SEQUENCE [LARGE SCALE GENOMIC DNA]</scope>
    <source>
        <strain evidence="2 3">D40P</strain>
    </source>
</reference>
<dbReference type="RefSeq" id="WP_152577648.1">
    <property type="nucleotide sequence ID" value="NZ_WEFI01000002.1"/>
</dbReference>
<evidence type="ECO:0000313" key="3">
    <source>
        <dbReference type="Proteomes" id="UP000481327"/>
    </source>
</evidence>
<gene>
    <name evidence="2" type="ORF">F3168_08210</name>
</gene>
<dbReference type="OrthoDB" id="6116224at2"/>
<dbReference type="InterPro" id="IPR050834">
    <property type="entry name" value="Glycosyltransf_2"/>
</dbReference>
<dbReference type="InterPro" id="IPR029044">
    <property type="entry name" value="Nucleotide-diphossugar_trans"/>
</dbReference>
<organism evidence="2 3">
    <name type="scientific">Sandarakinorhabdus fusca</name>
    <dbReference type="NCBI Taxonomy" id="1439888"/>
    <lineage>
        <taxon>Bacteria</taxon>
        <taxon>Pseudomonadati</taxon>
        <taxon>Pseudomonadota</taxon>
        <taxon>Alphaproteobacteria</taxon>
        <taxon>Sphingomonadales</taxon>
        <taxon>Sphingosinicellaceae</taxon>
        <taxon>Sandarakinorhabdus</taxon>
    </lineage>
</organism>
<accession>A0A7C9KXP1</accession>
<dbReference type="AlphaFoldDB" id="A0A7C9KXP1"/>
<dbReference type="SUPFAM" id="SSF53448">
    <property type="entry name" value="Nucleotide-diphospho-sugar transferases"/>
    <property type="match status" value="1"/>
</dbReference>
<sequence length="306" mass="32714">MTTRIDICVCTFRRASLTQTLASLAAQALPPGIQLRALVADNDDTATRKADIIAAAEGLGLDLRYIHAPARNISVARNACLDAADADWLAFIDDDEVATPEWVAALLAARGDADIVFGVSQARYPDPATPRWVVRGDFHSNRMAGNDAAWNGYTANVLINRRFVAARKLRFATALGETGGEDTMFFFDAHRAGARFGYAPAAIVHEDTPIARAGLRWLALRRFRSGQIHYLLLQRQGNGPLAGMTALPKALACFALGVASLPPPDRAAAAVLRGMLHAGVIASMLGQAPYREYAVRAPGRAAGEPG</sequence>
<dbReference type="Gene3D" id="3.90.550.10">
    <property type="entry name" value="Spore Coat Polysaccharide Biosynthesis Protein SpsA, Chain A"/>
    <property type="match status" value="1"/>
</dbReference>
<proteinExistence type="predicted"/>